<comment type="caution">
    <text evidence="2">The sequence shown here is derived from an EMBL/GenBank/DDBJ whole genome shotgun (WGS) entry which is preliminary data.</text>
</comment>
<evidence type="ECO:0000313" key="2">
    <source>
        <dbReference type="EMBL" id="CAE6496192.1"/>
    </source>
</evidence>
<accession>A0A812F2A8</accession>
<sequence length="92" mass="10601">MKAIWNGVVLAESEKTIVVEDNHYFPPDSIKPEFFKKSETKTICGWKGVASYYSVQVADRTNKDCAWYYEEPTDAAKQIKNYVAFWNGVKII</sequence>
<dbReference type="Proteomes" id="UP000655759">
    <property type="component" value="Unassembled WGS sequence"/>
</dbReference>
<feature type="domain" description="DUF427" evidence="1">
    <location>
        <begin position="1"/>
        <end position="87"/>
    </location>
</feature>
<dbReference type="Gene3D" id="2.170.150.40">
    <property type="entry name" value="Domain of unknown function (DUF427)"/>
    <property type="match status" value="1"/>
</dbReference>
<organism evidence="2 3">
    <name type="scientific">Candidatus Nitrosotenuis uzonensis</name>
    <dbReference type="NCBI Taxonomy" id="1407055"/>
    <lineage>
        <taxon>Archaea</taxon>
        <taxon>Nitrososphaerota</taxon>
        <taxon>Candidatus Nitrosotenuis</taxon>
    </lineage>
</organism>
<dbReference type="AlphaFoldDB" id="A0A812F2A8"/>
<dbReference type="PANTHER" id="PTHR34310:SF5">
    <property type="entry name" value="DUF427 DOMAIN PROTEIN (AFU_ORTHOLOGUE AFUA_3G02220)"/>
    <property type="match status" value="1"/>
</dbReference>
<name>A0A812F2A8_9ARCH</name>
<reference evidence="2" key="1">
    <citation type="submission" date="2021-02" db="EMBL/GenBank/DDBJ databases">
        <authorList>
            <person name="Han P."/>
        </authorList>
    </citation>
    <scope>NUCLEOTIDE SEQUENCE</scope>
    <source>
        <strain evidence="2">Candidatus Nitrosotenuis uzonensis 5A</strain>
    </source>
</reference>
<evidence type="ECO:0000313" key="3">
    <source>
        <dbReference type="Proteomes" id="UP000655759"/>
    </source>
</evidence>
<protein>
    <recommendedName>
        <fullName evidence="1">DUF427 domain-containing protein</fullName>
    </recommendedName>
</protein>
<dbReference type="RefSeq" id="WP_205099510.1">
    <property type="nucleotide sequence ID" value="NZ_CAJNAQ010000005.1"/>
</dbReference>
<dbReference type="EMBL" id="CAJNAQ010000005">
    <property type="protein sequence ID" value="CAE6496192.1"/>
    <property type="molecule type" value="Genomic_DNA"/>
</dbReference>
<gene>
    <name evidence="2" type="ORF">NUZ5A_50500</name>
</gene>
<proteinExistence type="predicted"/>
<evidence type="ECO:0000259" key="1">
    <source>
        <dbReference type="Pfam" id="PF04248"/>
    </source>
</evidence>
<dbReference type="PANTHER" id="PTHR34310">
    <property type="entry name" value="DUF427 DOMAIN PROTEIN (AFU_ORTHOLOGUE AFUA_3G02220)"/>
    <property type="match status" value="1"/>
</dbReference>
<dbReference type="InterPro" id="IPR038694">
    <property type="entry name" value="DUF427_sf"/>
</dbReference>
<dbReference type="InterPro" id="IPR007361">
    <property type="entry name" value="DUF427"/>
</dbReference>
<dbReference type="Pfam" id="PF04248">
    <property type="entry name" value="NTP_transf_9"/>
    <property type="match status" value="1"/>
</dbReference>